<evidence type="ECO:0000313" key="5">
    <source>
        <dbReference type="EMBL" id="GGN66732.1"/>
    </source>
</evidence>
<dbReference type="EMBL" id="BMOS01000049">
    <property type="protein sequence ID" value="GGN66732.1"/>
    <property type="molecule type" value="Genomic_DNA"/>
</dbReference>
<evidence type="ECO:0000256" key="2">
    <source>
        <dbReference type="SAM" id="Coils"/>
    </source>
</evidence>
<dbReference type="AlphaFoldDB" id="A0A917Y456"/>
<organism evidence="5 6">
    <name type="scientific">Oceanobacillus indicireducens</name>
    <dbReference type="NCBI Taxonomy" id="1004261"/>
    <lineage>
        <taxon>Bacteria</taxon>
        <taxon>Bacillati</taxon>
        <taxon>Bacillota</taxon>
        <taxon>Bacilli</taxon>
        <taxon>Bacillales</taxon>
        <taxon>Bacillaceae</taxon>
        <taxon>Oceanobacillus</taxon>
    </lineage>
</organism>
<feature type="transmembrane region" description="Helical" evidence="3">
    <location>
        <begin position="522"/>
        <end position="550"/>
    </location>
</feature>
<feature type="transmembrane region" description="Helical" evidence="3">
    <location>
        <begin position="487"/>
        <end position="510"/>
    </location>
</feature>
<evidence type="ECO:0000313" key="6">
    <source>
        <dbReference type="Proteomes" id="UP000624041"/>
    </source>
</evidence>
<dbReference type="Proteomes" id="UP000624041">
    <property type="component" value="Unassembled WGS sequence"/>
</dbReference>
<sequence length="1158" mass="126690">MSKRIKGITIELDGDTKGLDKALKDVNKESRDIQKELRDVDRLLKFNPKNTELVAQKQKLLGDQVQATKKKLEQLKGSQEQVTEAFKKGEISEEQYRAFQREIAETESKLKHYENQLKGVDKTQRTFGDKLADSGKKVKDFGEKMTTVGKEMSLKVTAPLMAVGGVAAKIGMDFKAGLSEVQALSGATGEELARLEERSRELGATTKFSAKEVTDGFKYMALAGWDVQQSLDGIDGVLNLAAASGEDLGRVSDILTDSISAFGDEAKDAGRYADVLAAASSNANTDVAGLGESFKMVAPVAGALGYSLEDTAVALGLMANAGVKGSSAGTALRSALTNLVKPTAAMEKEMKKLGINIKDSNGEMKPLDVLLGDLRESFGKLSEDQKASSAATIFGKEAMAGMLAVINAGEGDFDKLTKAIANSEGVAEEMADTMQNNLQGKLINLKSALEELAIKLFDALEPALTAIIDATQKLVDWLNGLSKETQLVIVAIGAFAAAIGPLLLVLGPLLTMLGGLMTVLPTIAPVLLGLAGPIGIVVGGLTALGAAFALTRTKADESYKAQEELAQNNLELAETQLESAQAVTEQIDETTKLIDKTKEQMETTDELVDTFENLIEKSKLTTDEFGEFLTLQTELENTKSPQRIAEIEGRMEKLREKSGLSKEEFDKLLESNELLAEQFPEAGQVIDDYGNVIMDTTGKLRDMTNAELERMQLEIYNQMIEDLQSVNNEINSYNDLLGETLELEDGINEAKSEINNIQNDIKSNQELIKSNDEEILNLKEQQKDASFSEWWELDKQILSLQSQNIELDSKNQKNEKNLESLESALATDEESLKVKKQTRDEISNQIDKNMQNYDAYVEILGKQYDINIEKGKENKSIDDAIQKRKDEIKQLEDKIQKEGDSNGKTQEKIDKLKTENSQLEDAKTKLSGINSTLDTQTSKYDTANNKLAKVNGKFQEAGGLTDNNIKKTDIWNDKLDKNHTKDVNVKTNKDPDEENVKWSTPIKKVVSIVTDGLSKLKFWAKGTNYHPGGDAVLGEEGPELVEHGGKLSLASFGMYDLPVGAKVFTHEDTVNMLRSGLVSGINRGIGLKQPTHSTSLSTPASDGNSELANILIEQNEILIQILAKDSNVYLDSRKLGRDLEPAITKRQKTKQEILSSFN</sequence>
<comment type="caution">
    <text evidence="5">The sequence shown here is derived from an EMBL/GenBank/DDBJ whole genome shotgun (WGS) entry which is preliminary data.</text>
</comment>
<dbReference type="PANTHER" id="PTHR37813:SF1">
    <property type="entry name" value="FELS-2 PROPHAGE PROTEIN"/>
    <property type="match status" value="1"/>
</dbReference>
<evidence type="ECO:0000259" key="4">
    <source>
        <dbReference type="Pfam" id="PF10145"/>
    </source>
</evidence>
<proteinExistence type="predicted"/>
<feature type="coiled-coil region" evidence="2">
    <location>
        <begin position="563"/>
        <end position="600"/>
    </location>
</feature>
<keyword evidence="1" id="KW-1188">Viral release from host cell</keyword>
<feature type="domain" description="Phage tail tape measure protein" evidence="4">
    <location>
        <begin position="197"/>
        <end position="395"/>
    </location>
</feature>
<dbReference type="Pfam" id="PF10145">
    <property type="entry name" value="PhageMin_Tail"/>
    <property type="match status" value="1"/>
</dbReference>
<evidence type="ECO:0000256" key="3">
    <source>
        <dbReference type="SAM" id="Phobius"/>
    </source>
</evidence>
<dbReference type="NCBIfam" id="TIGR01760">
    <property type="entry name" value="tape_meas_TP901"/>
    <property type="match status" value="1"/>
</dbReference>
<keyword evidence="3" id="KW-0472">Membrane</keyword>
<reference evidence="5" key="2">
    <citation type="submission" date="2020-09" db="EMBL/GenBank/DDBJ databases">
        <authorList>
            <person name="Sun Q."/>
            <person name="Ohkuma M."/>
        </authorList>
    </citation>
    <scope>NUCLEOTIDE SEQUENCE</scope>
    <source>
        <strain evidence="5">JCM 17251</strain>
    </source>
</reference>
<feature type="coiled-coil region" evidence="2">
    <location>
        <begin position="874"/>
        <end position="929"/>
    </location>
</feature>
<evidence type="ECO:0000256" key="1">
    <source>
        <dbReference type="ARBA" id="ARBA00022612"/>
    </source>
</evidence>
<reference evidence="5" key="1">
    <citation type="journal article" date="2014" name="Int. J. Syst. Evol. Microbiol.">
        <title>Complete genome sequence of Corynebacterium casei LMG S-19264T (=DSM 44701T), isolated from a smear-ripened cheese.</title>
        <authorList>
            <consortium name="US DOE Joint Genome Institute (JGI-PGF)"/>
            <person name="Walter F."/>
            <person name="Albersmeier A."/>
            <person name="Kalinowski J."/>
            <person name="Ruckert C."/>
        </authorList>
    </citation>
    <scope>NUCLEOTIDE SEQUENCE</scope>
    <source>
        <strain evidence="5">JCM 17251</strain>
    </source>
</reference>
<dbReference type="RefSeq" id="WP_188859568.1">
    <property type="nucleotide sequence ID" value="NZ_BMOS01000049.1"/>
</dbReference>
<gene>
    <name evidence="5" type="ORF">GCM10007971_37000</name>
</gene>
<keyword evidence="6" id="KW-1185">Reference proteome</keyword>
<dbReference type="PANTHER" id="PTHR37813">
    <property type="entry name" value="FELS-2 PROPHAGE PROTEIN"/>
    <property type="match status" value="1"/>
</dbReference>
<accession>A0A917Y456</accession>
<dbReference type="InterPro" id="IPR010090">
    <property type="entry name" value="Phage_tape_meas"/>
</dbReference>
<protein>
    <recommendedName>
        <fullName evidence="4">Phage tail tape measure protein domain-containing protein</fullName>
    </recommendedName>
</protein>
<keyword evidence="3" id="KW-1133">Transmembrane helix</keyword>
<keyword evidence="2" id="KW-0175">Coiled coil</keyword>
<feature type="coiled-coil region" evidence="2">
    <location>
        <begin position="716"/>
        <end position="831"/>
    </location>
</feature>
<feature type="coiled-coil region" evidence="2">
    <location>
        <begin position="23"/>
        <end position="123"/>
    </location>
</feature>
<name>A0A917Y456_9BACI</name>
<keyword evidence="3" id="KW-0812">Transmembrane</keyword>